<accession>A0A1J5R6U9</accession>
<dbReference type="InterPro" id="IPR026988">
    <property type="entry name" value="YaaC-like"/>
</dbReference>
<proteinExistence type="predicted"/>
<evidence type="ECO:0000256" key="1">
    <source>
        <dbReference type="SAM" id="Phobius"/>
    </source>
</evidence>
<dbReference type="EMBL" id="MLJW01000251">
    <property type="protein sequence ID" value="OIQ91712.1"/>
    <property type="molecule type" value="Genomic_DNA"/>
</dbReference>
<comment type="caution">
    <text evidence="2">The sequence shown here is derived from an EMBL/GenBank/DDBJ whole genome shotgun (WGS) entry which is preliminary data.</text>
</comment>
<dbReference type="AlphaFoldDB" id="A0A1J5R6U9"/>
<feature type="transmembrane region" description="Helical" evidence="1">
    <location>
        <begin position="426"/>
        <end position="452"/>
    </location>
</feature>
<reference evidence="2" key="1">
    <citation type="submission" date="2016-10" db="EMBL/GenBank/DDBJ databases">
        <title>Sequence of Gallionella enrichment culture.</title>
        <authorList>
            <person name="Poehlein A."/>
            <person name="Muehling M."/>
            <person name="Daniel R."/>
        </authorList>
    </citation>
    <scope>NUCLEOTIDE SEQUENCE</scope>
</reference>
<keyword evidence="1" id="KW-0472">Membrane</keyword>
<evidence type="ECO:0000313" key="2">
    <source>
        <dbReference type="EMBL" id="OIQ91712.1"/>
    </source>
</evidence>
<name>A0A1J5R6U9_9ZZZZ</name>
<dbReference type="Pfam" id="PF14175">
    <property type="entry name" value="YaaC"/>
    <property type="match status" value="1"/>
</dbReference>
<keyword evidence="1" id="KW-0812">Transmembrane</keyword>
<protein>
    <recommendedName>
        <fullName evidence="3">YaaC-like Protein</fullName>
    </recommendedName>
</protein>
<keyword evidence="1" id="KW-1133">Transmembrane helix</keyword>
<evidence type="ECO:0008006" key="3">
    <source>
        <dbReference type="Google" id="ProtNLM"/>
    </source>
</evidence>
<organism evidence="2">
    <name type="scientific">mine drainage metagenome</name>
    <dbReference type="NCBI Taxonomy" id="410659"/>
    <lineage>
        <taxon>unclassified sequences</taxon>
        <taxon>metagenomes</taxon>
        <taxon>ecological metagenomes</taxon>
    </lineage>
</organism>
<sequence length="506" mass="55974">MKADSGARMRLNLLRQGAERKVLEPLRLHGWIAAVERESAGGEEFLILTAARGDASHRVALLYSCASSNALYKQLATEVEHIFFNGEPYHQESYASGLDKPVGPVDEFPALLVQWNEASRNGKFADVASEDFGPPTRRSMRILLSETPIEAVWLRLRQLQSVTLAEKMIADRARRESASLEPSVLRAKAEGVSYALRNAADYFRKGDEHAIGQRIVNLYYGTLSFAFAEILASPSSADTLETLENSTKQGHGLYTVDAVDDGAKAVAVGMLGSGFFPAWMAAIGVTIAGLPSRRPRSPQDLATVNADTWILVEDLFATIPEVADLFADIFDTPPRWIRPAGDMEANLGQAFGPGAPRSQSYIKLVDQFGRLTAEDIARFPGPISDIREVDSKGDGRHYRVLVKHEHLPQPWDALELHHSPFERSALLLPIFGVIHQYRVICLVLLYALSIIVRYRPSLWRRIQDGDLDHLRALIDAFIAVAERILPQAFLETVAGQPVFARQPAGF</sequence>
<gene>
    <name evidence="2" type="ORF">GALL_263430</name>
</gene>